<organism evidence="1 2">
    <name type="scientific">Camellia lanceoleosa</name>
    <dbReference type="NCBI Taxonomy" id="1840588"/>
    <lineage>
        <taxon>Eukaryota</taxon>
        <taxon>Viridiplantae</taxon>
        <taxon>Streptophyta</taxon>
        <taxon>Embryophyta</taxon>
        <taxon>Tracheophyta</taxon>
        <taxon>Spermatophyta</taxon>
        <taxon>Magnoliopsida</taxon>
        <taxon>eudicotyledons</taxon>
        <taxon>Gunneridae</taxon>
        <taxon>Pentapetalae</taxon>
        <taxon>asterids</taxon>
        <taxon>Ericales</taxon>
        <taxon>Theaceae</taxon>
        <taxon>Camellia</taxon>
    </lineage>
</organism>
<dbReference type="EMBL" id="CM045772">
    <property type="protein sequence ID" value="KAI7984951.1"/>
    <property type="molecule type" value="Genomic_DNA"/>
</dbReference>
<name>A0ACC0FC14_9ERIC</name>
<comment type="caution">
    <text evidence="1">The sequence shown here is derived from an EMBL/GenBank/DDBJ whole genome shotgun (WGS) entry which is preliminary data.</text>
</comment>
<proteinExistence type="predicted"/>
<dbReference type="Proteomes" id="UP001060215">
    <property type="component" value="Chromosome 15"/>
</dbReference>
<protein>
    <submittedName>
        <fullName evidence="1">Uncharacterized protein</fullName>
    </submittedName>
</protein>
<evidence type="ECO:0000313" key="2">
    <source>
        <dbReference type="Proteomes" id="UP001060215"/>
    </source>
</evidence>
<accession>A0ACC0FC14</accession>
<evidence type="ECO:0000313" key="1">
    <source>
        <dbReference type="EMBL" id="KAI7984951.1"/>
    </source>
</evidence>
<sequence length="41" mass="4719">MEPTTSDVAKSSDLAFEQYDDIFMPHMIENFFGFLPSSLLF</sequence>
<keyword evidence="2" id="KW-1185">Reference proteome</keyword>
<reference evidence="1 2" key="1">
    <citation type="journal article" date="2022" name="Plant J.">
        <title>Chromosome-level genome of Camellia lanceoleosa provides a valuable resource for understanding genome evolution and self-incompatibility.</title>
        <authorList>
            <person name="Gong W."/>
            <person name="Xiao S."/>
            <person name="Wang L."/>
            <person name="Liao Z."/>
            <person name="Chang Y."/>
            <person name="Mo W."/>
            <person name="Hu G."/>
            <person name="Li W."/>
            <person name="Zhao G."/>
            <person name="Zhu H."/>
            <person name="Hu X."/>
            <person name="Ji K."/>
            <person name="Xiang X."/>
            <person name="Song Q."/>
            <person name="Yuan D."/>
            <person name="Jin S."/>
            <person name="Zhang L."/>
        </authorList>
    </citation>
    <scope>NUCLEOTIDE SEQUENCE [LARGE SCALE GENOMIC DNA]</scope>
    <source>
        <strain evidence="1">SQ_2022a</strain>
    </source>
</reference>
<gene>
    <name evidence="1" type="ORF">LOK49_LG14G01492</name>
</gene>